<dbReference type="RefSeq" id="WP_006064865.1">
    <property type="nucleotide sequence ID" value="NZ_CP031305.1"/>
</dbReference>
<dbReference type="Proteomes" id="UP000296822">
    <property type="component" value="Chromosome"/>
</dbReference>
<name>A0A4D6HLF6_9EURY</name>
<proteinExistence type="predicted"/>
<protein>
    <submittedName>
        <fullName evidence="2">Uncharacterized protein</fullName>
    </submittedName>
</protein>
<sequence length="104" mass="11435">MTKQPPSPTISAGPSLESDDDRVLATTSQLAARIEATIDYQLDEAALEDVLLELDRGDYVRWVTVTQTGDVVWDLTETPDRIAETVAAALVERLHSWLASKPAR</sequence>
<dbReference type="GeneID" id="39851488"/>
<accession>A0A4D6HLF6</accession>
<dbReference type="AlphaFoldDB" id="A0A4D6HLF6"/>
<evidence type="ECO:0000256" key="1">
    <source>
        <dbReference type="SAM" id="MobiDB-lite"/>
    </source>
</evidence>
<dbReference type="EMBL" id="CP031305">
    <property type="protein sequence ID" value="QCC54683.1"/>
    <property type="molecule type" value="Genomic_DNA"/>
</dbReference>
<evidence type="ECO:0000313" key="3">
    <source>
        <dbReference type="Proteomes" id="UP000296822"/>
    </source>
</evidence>
<evidence type="ECO:0000313" key="2">
    <source>
        <dbReference type="EMBL" id="QCC54683.1"/>
    </source>
</evidence>
<dbReference type="KEGG" id="nbg:DV706_09505"/>
<organism evidence="2 3">
    <name type="scientific">Natronorubrum bangense</name>
    <dbReference type="NCBI Taxonomy" id="61858"/>
    <lineage>
        <taxon>Archaea</taxon>
        <taxon>Methanobacteriati</taxon>
        <taxon>Methanobacteriota</taxon>
        <taxon>Stenosarchaea group</taxon>
        <taxon>Halobacteria</taxon>
        <taxon>Halobacteriales</taxon>
        <taxon>Natrialbaceae</taxon>
        <taxon>Natronorubrum</taxon>
    </lineage>
</organism>
<reference evidence="2 3" key="1">
    <citation type="journal article" date="2019" name="Nat. Commun.">
        <title>A new type of DNA phosphorothioation-based antiviral system in archaea.</title>
        <authorList>
            <person name="Xiong L."/>
            <person name="Liu S."/>
            <person name="Chen S."/>
            <person name="Xiao Y."/>
            <person name="Zhu B."/>
            <person name="Gao Y."/>
            <person name="Zhang Y."/>
            <person name="Chen B."/>
            <person name="Luo J."/>
            <person name="Deng Z."/>
            <person name="Chen X."/>
            <person name="Wang L."/>
            <person name="Chen S."/>
        </authorList>
    </citation>
    <scope>NUCLEOTIDE SEQUENCE [LARGE SCALE GENOMIC DNA]</scope>
    <source>
        <strain evidence="2 3">JCM 10635</strain>
    </source>
</reference>
<feature type="region of interest" description="Disordered" evidence="1">
    <location>
        <begin position="1"/>
        <end position="22"/>
    </location>
</feature>
<gene>
    <name evidence="2" type="ORF">DV706_09505</name>
</gene>